<sequence length="101" mass="11124">MNKGKSYPDCVRYHEKNNSTVFAVTDQQGDVVAVHEVFLDKNAKEIGRKTTGSPELGYVRFPGKEPAKIYEGEPEDGMKIWAETGQAVLVDVSKIGDTIHG</sequence>
<dbReference type="EMBL" id="JBHSBD010000147">
    <property type="protein sequence ID" value="MFC3971035.1"/>
    <property type="molecule type" value="Genomic_DNA"/>
</dbReference>
<evidence type="ECO:0000313" key="1">
    <source>
        <dbReference type="EMBL" id="MFC3971035.1"/>
    </source>
</evidence>
<evidence type="ECO:0000313" key="2">
    <source>
        <dbReference type="Proteomes" id="UP001595697"/>
    </source>
</evidence>
<proteinExistence type="predicted"/>
<comment type="caution">
    <text evidence="1">The sequence shown here is derived from an EMBL/GenBank/DDBJ whole genome shotgun (WGS) entry which is preliminary data.</text>
</comment>
<organism evidence="1 2">
    <name type="scientific">Rhizobium lemnae</name>
    <dbReference type="NCBI Taxonomy" id="1214924"/>
    <lineage>
        <taxon>Bacteria</taxon>
        <taxon>Pseudomonadati</taxon>
        <taxon>Pseudomonadota</taxon>
        <taxon>Alphaproteobacteria</taxon>
        <taxon>Hyphomicrobiales</taxon>
        <taxon>Rhizobiaceae</taxon>
        <taxon>Rhizobium/Agrobacterium group</taxon>
        <taxon>Rhizobium</taxon>
    </lineage>
</organism>
<reference evidence="2" key="1">
    <citation type="journal article" date="2019" name="Int. J. Syst. Evol. Microbiol.">
        <title>The Global Catalogue of Microorganisms (GCM) 10K type strain sequencing project: providing services to taxonomists for standard genome sequencing and annotation.</title>
        <authorList>
            <consortium name="The Broad Institute Genomics Platform"/>
            <consortium name="The Broad Institute Genome Sequencing Center for Infectious Disease"/>
            <person name="Wu L."/>
            <person name="Ma J."/>
        </authorList>
    </citation>
    <scope>NUCLEOTIDE SEQUENCE [LARGE SCALE GENOMIC DNA]</scope>
    <source>
        <strain evidence="2">TBRC 5781</strain>
    </source>
</reference>
<name>A0ABV8EGC8_9HYPH</name>
<dbReference type="Proteomes" id="UP001595697">
    <property type="component" value="Unassembled WGS sequence"/>
</dbReference>
<keyword evidence="2" id="KW-1185">Reference proteome</keyword>
<dbReference type="RefSeq" id="WP_247262562.1">
    <property type="nucleotide sequence ID" value="NZ_JALJQZ010000056.1"/>
</dbReference>
<accession>A0ABV8EGC8</accession>
<gene>
    <name evidence="1" type="ORF">ACFOVS_23505</name>
</gene>
<protein>
    <submittedName>
        <fullName evidence="1">Uncharacterized protein</fullName>
    </submittedName>
</protein>